<feature type="transmembrane region" description="Helical" evidence="1">
    <location>
        <begin position="325"/>
        <end position="344"/>
    </location>
</feature>
<keyword evidence="1" id="KW-0812">Transmembrane</keyword>
<organism evidence="2 3">
    <name type="scientific">Puniceibacterium antarcticum</name>
    <dbReference type="NCBI Taxonomy" id="1206336"/>
    <lineage>
        <taxon>Bacteria</taxon>
        <taxon>Pseudomonadati</taxon>
        <taxon>Pseudomonadota</taxon>
        <taxon>Alphaproteobacteria</taxon>
        <taxon>Rhodobacterales</taxon>
        <taxon>Paracoccaceae</taxon>
        <taxon>Puniceibacterium</taxon>
    </lineage>
</organism>
<feature type="transmembrane region" description="Helical" evidence="1">
    <location>
        <begin position="415"/>
        <end position="433"/>
    </location>
</feature>
<name>A0A2G8RE90_9RHOB</name>
<evidence type="ECO:0008006" key="4">
    <source>
        <dbReference type="Google" id="ProtNLM"/>
    </source>
</evidence>
<gene>
    <name evidence="2" type="ORF">P775_14855</name>
</gene>
<evidence type="ECO:0000313" key="3">
    <source>
        <dbReference type="Proteomes" id="UP000231259"/>
    </source>
</evidence>
<comment type="caution">
    <text evidence="2">The sequence shown here is derived from an EMBL/GenBank/DDBJ whole genome shotgun (WGS) entry which is preliminary data.</text>
</comment>
<keyword evidence="1" id="KW-0472">Membrane</keyword>
<dbReference type="AlphaFoldDB" id="A0A2G8RE90"/>
<keyword evidence="3" id="KW-1185">Reference proteome</keyword>
<accession>A0A2G8RE90</accession>
<feature type="transmembrane region" description="Helical" evidence="1">
    <location>
        <begin position="356"/>
        <end position="381"/>
    </location>
</feature>
<dbReference type="Pfam" id="PF13795">
    <property type="entry name" value="HupE_UreJ_2"/>
    <property type="match status" value="1"/>
</dbReference>
<dbReference type="InterPro" id="IPR032809">
    <property type="entry name" value="Put_HupE_UreJ"/>
</dbReference>
<feature type="transmembrane region" description="Helical" evidence="1">
    <location>
        <begin position="287"/>
        <end position="305"/>
    </location>
</feature>
<reference evidence="2 3" key="1">
    <citation type="submission" date="2013-09" db="EMBL/GenBank/DDBJ databases">
        <title>Genome sequencing of Phaeobacter antarcticus sp. nov. SM1211.</title>
        <authorList>
            <person name="Zhang X.-Y."/>
            <person name="Liu C."/>
            <person name="Chen X.-L."/>
            <person name="Xie B.-B."/>
            <person name="Qin Q.-L."/>
            <person name="Rong J.-C."/>
            <person name="Zhang Y.-Z."/>
        </authorList>
    </citation>
    <scope>NUCLEOTIDE SEQUENCE [LARGE SCALE GENOMIC DNA]</scope>
    <source>
        <strain evidence="2 3">SM1211</strain>
    </source>
</reference>
<dbReference type="EMBL" id="AWWI01000100">
    <property type="protein sequence ID" value="PIL19418.1"/>
    <property type="molecule type" value="Genomic_DNA"/>
</dbReference>
<keyword evidence="1" id="KW-1133">Transmembrane helix</keyword>
<protein>
    <recommendedName>
        <fullName evidence="4">HupE / UreJ protein</fullName>
    </recommendedName>
</protein>
<evidence type="ECO:0000256" key="1">
    <source>
        <dbReference type="SAM" id="Phobius"/>
    </source>
</evidence>
<evidence type="ECO:0000313" key="2">
    <source>
        <dbReference type="EMBL" id="PIL19418.1"/>
    </source>
</evidence>
<dbReference type="RefSeq" id="WP_245875699.1">
    <property type="nucleotide sequence ID" value="NZ_AWWI01000100.1"/>
</dbReference>
<feature type="transmembrane region" description="Helical" evidence="1">
    <location>
        <begin position="257"/>
        <end position="275"/>
    </location>
</feature>
<dbReference type="Proteomes" id="UP000231259">
    <property type="component" value="Unassembled WGS sequence"/>
</dbReference>
<proteinExistence type="predicted"/>
<sequence length="438" mass="46359">MRAFFTGLGVMLFWVFCGGSFATAHEVRPAIGDLRVQEGSLTLDITFNAEAIVAGVDLQGVADTNDTAQAEQVDTLRAMSPEDFADRLRADARQIADAIRVTADGVAVALEMGNVSVDPVGSVDLPRDSFGSFTGTVPSGAQALQITWPAQYGALILRQQAVEAPYTGYLDTGTPSGDIALSGGGQDTASEAFLGYIPVGFDHILPKGLDHILFVLGLFFLSTHIAPLLWQVSAFTLAHTVTLALGAAGWVTVPGSIVEPLIAASIVFVAIENILSDGLSRWRPLVVFLFGLLHGLGFASVLGDFGLPAGQFVPALIGFNLGVELGQLTVIALAFLLVFVALRVDENETPPRTGQLFYGLLTACFVVLGWLLDGAGFVAVMGAPAPVFLWPLAMISVFCVLAATHVDRLEAYRTYVAIPVSVGIALVGGYWFIERVFL</sequence>
<feature type="transmembrane region" description="Helical" evidence="1">
    <location>
        <begin position="387"/>
        <end position="403"/>
    </location>
</feature>